<evidence type="ECO:0000256" key="5">
    <source>
        <dbReference type="ARBA" id="ARBA00022723"/>
    </source>
</evidence>
<evidence type="ECO:0000259" key="9">
    <source>
        <dbReference type="PROSITE" id="PS50879"/>
    </source>
</evidence>
<dbReference type="SUPFAM" id="SSF53098">
    <property type="entry name" value="Ribonuclease H-like"/>
    <property type="match status" value="1"/>
</dbReference>
<organism evidence="10">
    <name type="scientific">Rhipicephalus pulchellus</name>
    <name type="common">Yellow backed tick</name>
    <name type="synonym">Dermacentor pulchellus</name>
    <dbReference type="NCBI Taxonomy" id="72859"/>
    <lineage>
        <taxon>Eukaryota</taxon>
        <taxon>Metazoa</taxon>
        <taxon>Ecdysozoa</taxon>
        <taxon>Arthropoda</taxon>
        <taxon>Chelicerata</taxon>
        <taxon>Arachnida</taxon>
        <taxon>Acari</taxon>
        <taxon>Parasitiformes</taxon>
        <taxon>Ixodida</taxon>
        <taxon>Ixodoidea</taxon>
        <taxon>Ixodidae</taxon>
        <taxon>Rhipicephalinae</taxon>
        <taxon>Rhipicephalus</taxon>
        <taxon>Rhipicephalus</taxon>
    </lineage>
</organism>
<dbReference type="GO" id="GO:0003676">
    <property type="term" value="F:nucleic acid binding"/>
    <property type="evidence" value="ECO:0007669"/>
    <property type="project" value="InterPro"/>
</dbReference>
<dbReference type="EMBL" id="GACK01008557">
    <property type="protein sequence ID" value="JAA56477.1"/>
    <property type="molecule type" value="mRNA"/>
</dbReference>
<dbReference type="InterPro" id="IPR050092">
    <property type="entry name" value="RNase_H"/>
</dbReference>
<evidence type="ECO:0000256" key="1">
    <source>
        <dbReference type="ARBA" id="ARBA00000077"/>
    </source>
</evidence>
<evidence type="ECO:0000256" key="7">
    <source>
        <dbReference type="ARBA" id="ARBA00022801"/>
    </source>
</evidence>
<feature type="chain" id="PRO_5003980887" description="ribonuclease H" evidence="8">
    <location>
        <begin position="19"/>
        <end position="455"/>
    </location>
</feature>
<evidence type="ECO:0000256" key="4">
    <source>
        <dbReference type="ARBA" id="ARBA00022722"/>
    </source>
</evidence>
<feature type="domain" description="RNase H type-1" evidence="9">
    <location>
        <begin position="162"/>
        <end position="294"/>
    </location>
</feature>
<dbReference type="PROSITE" id="PS50879">
    <property type="entry name" value="RNASE_H_1"/>
    <property type="match status" value="1"/>
</dbReference>
<keyword evidence="6" id="KW-0255">Endonuclease</keyword>
<dbReference type="PANTHER" id="PTHR10642">
    <property type="entry name" value="RIBONUCLEASE H1"/>
    <property type="match status" value="1"/>
</dbReference>
<dbReference type="GO" id="GO:0004523">
    <property type="term" value="F:RNA-DNA hybrid ribonuclease activity"/>
    <property type="evidence" value="ECO:0007669"/>
    <property type="project" value="UniProtKB-EC"/>
</dbReference>
<dbReference type="InterPro" id="IPR002156">
    <property type="entry name" value="RNaseH_domain"/>
</dbReference>
<evidence type="ECO:0000256" key="3">
    <source>
        <dbReference type="ARBA" id="ARBA00012180"/>
    </source>
</evidence>
<dbReference type="CDD" id="cd09276">
    <property type="entry name" value="Rnase_HI_RT_non_LTR"/>
    <property type="match status" value="1"/>
</dbReference>
<reference evidence="10" key="2">
    <citation type="journal article" date="2015" name="J. Proteomics">
        <title>Sexual differences in the sialomes of the zebra tick, Rhipicephalus pulchellus.</title>
        <authorList>
            <person name="Tan A.W."/>
            <person name="Francischetti I.M."/>
            <person name="Slovak M."/>
            <person name="Kini R.M."/>
            <person name="Ribeiro J.M."/>
        </authorList>
    </citation>
    <scope>NUCLEOTIDE SEQUENCE</scope>
    <source>
        <tissue evidence="10">Salivary gland</tissue>
    </source>
</reference>
<protein>
    <recommendedName>
        <fullName evidence="3">ribonuclease H</fullName>
        <ecNumber evidence="3">3.1.26.4</ecNumber>
    </recommendedName>
</protein>
<keyword evidence="5" id="KW-0479">Metal-binding</keyword>
<keyword evidence="4" id="KW-0540">Nuclease</keyword>
<name>L7LY04_RHIPC</name>
<keyword evidence="7" id="KW-0378">Hydrolase</keyword>
<reference evidence="10" key="1">
    <citation type="submission" date="2012-11" db="EMBL/GenBank/DDBJ databases">
        <authorList>
            <person name="Lucero-Rivera Y.E."/>
            <person name="Tovar-Ramirez D."/>
        </authorList>
    </citation>
    <scope>NUCLEOTIDE SEQUENCE</scope>
    <source>
        <tissue evidence="10">Salivary gland</tissue>
    </source>
</reference>
<dbReference type="InterPro" id="IPR036397">
    <property type="entry name" value="RNaseH_sf"/>
</dbReference>
<evidence type="ECO:0000256" key="8">
    <source>
        <dbReference type="SAM" id="SignalP"/>
    </source>
</evidence>
<evidence type="ECO:0000256" key="2">
    <source>
        <dbReference type="ARBA" id="ARBA00005300"/>
    </source>
</evidence>
<evidence type="ECO:0000256" key="6">
    <source>
        <dbReference type="ARBA" id="ARBA00022759"/>
    </source>
</evidence>
<feature type="signal peptide" evidence="8">
    <location>
        <begin position="1"/>
        <end position="18"/>
    </location>
</feature>
<proteinExistence type="evidence at transcript level"/>
<sequence>MLQLYRVLFIGFLRYSLPAISNTCKTNLRTIQSIQAQALKICLGLPRGASTAETIAIAQDYSITTHITVETMRTYLRQYARNPSHHLASLAAERPRTPFSATVYAHRASFTSGYAPAVKPVFPPWCLYLPQVRLTIPGLQKKSALPAPALKQLSLFFLHETYKNHVHIYTDGSTTVSSSGGAVVIPAREITLRLKTSHVTTSTAAELTALRCALEYIDSERPSRWAVFSDSKPALQCVRSVLRRGCHEQLTYEIVRLHHRVKEKGHEVDFQWIPGHCGISGNVSADNAARTSHEQETTVPIPLSRTDAASQLRHLARSLCLAEWNTPSIRHTRLHQINPTLELRPPAGLHRREASLLCRLWLGVAFTKAYTTLIGVTDSAVCEACGTEEDIDHLLCRCPRFASERRTLSDVMRRLDDRPLSVQMLLEHRPHRSPANKAVKALLCFLRTTGLCERL</sequence>
<evidence type="ECO:0000313" key="10">
    <source>
        <dbReference type="EMBL" id="JAA56477.1"/>
    </source>
</evidence>
<dbReference type="InterPro" id="IPR012337">
    <property type="entry name" value="RNaseH-like_sf"/>
</dbReference>
<comment type="similarity">
    <text evidence="2">Belongs to the RNase H family.</text>
</comment>
<dbReference type="Pfam" id="PF00075">
    <property type="entry name" value="RNase_H"/>
    <property type="match status" value="1"/>
</dbReference>
<dbReference type="PANTHER" id="PTHR10642:SF26">
    <property type="entry name" value="RIBONUCLEASE H1"/>
    <property type="match status" value="1"/>
</dbReference>
<comment type="catalytic activity">
    <reaction evidence="1">
        <text>Endonucleolytic cleavage to 5'-phosphomonoester.</text>
        <dbReference type="EC" id="3.1.26.4"/>
    </reaction>
</comment>
<dbReference type="AlphaFoldDB" id="L7LY04"/>
<keyword evidence="8" id="KW-0732">Signal</keyword>
<dbReference type="Gene3D" id="3.30.420.10">
    <property type="entry name" value="Ribonuclease H-like superfamily/Ribonuclease H"/>
    <property type="match status" value="1"/>
</dbReference>
<dbReference type="GO" id="GO:0043137">
    <property type="term" value="P:DNA replication, removal of RNA primer"/>
    <property type="evidence" value="ECO:0007669"/>
    <property type="project" value="TreeGrafter"/>
</dbReference>
<dbReference type="EC" id="3.1.26.4" evidence="3"/>
<accession>L7LY04</accession>
<dbReference type="GO" id="GO:0046872">
    <property type="term" value="F:metal ion binding"/>
    <property type="evidence" value="ECO:0007669"/>
    <property type="project" value="UniProtKB-KW"/>
</dbReference>